<dbReference type="EMBL" id="VSSQ01009832">
    <property type="protein sequence ID" value="MPM42718.1"/>
    <property type="molecule type" value="Genomic_DNA"/>
</dbReference>
<reference evidence="1" key="1">
    <citation type="submission" date="2019-08" db="EMBL/GenBank/DDBJ databases">
        <authorList>
            <person name="Kucharzyk K."/>
            <person name="Murdoch R.W."/>
            <person name="Higgins S."/>
            <person name="Loffler F."/>
        </authorList>
    </citation>
    <scope>NUCLEOTIDE SEQUENCE</scope>
</reference>
<name>A0A644ZQR7_9ZZZZ</name>
<proteinExistence type="predicted"/>
<gene>
    <name evidence="1" type="ORF">SDC9_89387</name>
</gene>
<sequence>MQRRIVGAEIGVFAVRAVRLVGREIEAVAEHLVGISAIFGQPFKKAVVNRVNNRQRPVVELGQQMKTIFFKPGDIGPGEKGFGRIDQLDVFVENPG</sequence>
<organism evidence="1">
    <name type="scientific">bioreactor metagenome</name>
    <dbReference type="NCBI Taxonomy" id="1076179"/>
    <lineage>
        <taxon>unclassified sequences</taxon>
        <taxon>metagenomes</taxon>
        <taxon>ecological metagenomes</taxon>
    </lineage>
</organism>
<dbReference type="AlphaFoldDB" id="A0A644ZQR7"/>
<comment type="caution">
    <text evidence="1">The sequence shown here is derived from an EMBL/GenBank/DDBJ whole genome shotgun (WGS) entry which is preliminary data.</text>
</comment>
<protein>
    <submittedName>
        <fullName evidence="1">Uncharacterized protein</fullName>
    </submittedName>
</protein>
<evidence type="ECO:0000313" key="1">
    <source>
        <dbReference type="EMBL" id="MPM42718.1"/>
    </source>
</evidence>
<accession>A0A644ZQR7</accession>